<protein>
    <recommendedName>
        <fullName evidence="9">Transcriptional regulatory protein</fullName>
    </recommendedName>
</protein>
<dbReference type="PIRSF" id="PIRSF006171">
    <property type="entry name" value="RR_citrat_malat"/>
    <property type="match status" value="1"/>
</dbReference>
<dbReference type="EMBL" id="LDRC01000012">
    <property type="protein sequence ID" value="KTR53570.1"/>
    <property type="molecule type" value="Genomic_DNA"/>
</dbReference>
<dbReference type="InterPro" id="IPR051271">
    <property type="entry name" value="2C-system_Tx_regulators"/>
</dbReference>
<feature type="domain" description="Response regulatory" evidence="11">
    <location>
        <begin position="6"/>
        <end position="122"/>
    </location>
</feature>
<dbReference type="Pfam" id="PF00072">
    <property type="entry name" value="Response_reg"/>
    <property type="match status" value="1"/>
</dbReference>
<keyword evidence="8 9" id="KW-0804">Transcription</keyword>
<dbReference type="SUPFAM" id="SSF52172">
    <property type="entry name" value="CheY-like"/>
    <property type="match status" value="1"/>
</dbReference>
<accession>A0A147DTD0</accession>
<evidence type="ECO:0000313" key="12">
    <source>
        <dbReference type="EMBL" id="KTR53570.1"/>
    </source>
</evidence>
<dbReference type="RefSeq" id="WP_202596792.1">
    <property type="nucleotide sequence ID" value="NZ_LDRC01000012.1"/>
</dbReference>
<keyword evidence="5 9" id="KW-0805">Transcription regulation</keyword>
<dbReference type="STRING" id="465820.NS263_06550"/>
<comment type="caution">
    <text evidence="12">The sequence shown here is derived from an EMBL/GenBank/DDBJ whole genome shotgun (WGS) entry which is preliminary data.</text>
</comment>
<dbReference type="GO" id="GO:0000156">
    <property type="term" value="F:phosphorelay response regulator activity"/>
    <property type="evidence" value="ECO:0007669"/>
    <property type="project" value="TreeGrafter"/>
</dbReference>
<evidence type="ECO:0000259" key="11">
    <source>
        <dbReference type="PROSITE" id="PS50110"/>
    </source>
</evidence>
<keyword evidence="4 9" id="KW-0902">Two-component regulatory system</keyword>
<dbReference type="Gene3D" id="3.40.50.2300">
    <property type="match status" value="1"/>
</dbReference>
<dbReference type="PROSITE" id="PS50110">
    <property type="entry name" value="RESPONSE_REGULATORY"/>
    <property type="match status" value="1"/>
</dbReference>
<keyword evidence="3 10" id="KW-0597">Phosphoprotein</keyword>
<dbReference type="InterPro" id="IPR024187">
    <property type="entry name" value="Sig_transdc_resp-reg_cit/mal"/>
</dbReference>
<evidence type="ECO:0000256" key="2">
    <source>
        <dbReference type="ARBA" id="ARBA00022490"/>
    </source>
</evidence>
<dbReference type="PANTHER" id="PTHR45526">
    <property type="entry name" value="TRANSCRIPTIONAL REGULATORY PROTEIN DPIA"/>
    <property type="match status" value="1"/>
</dbReference>
<dbReference type="Proteomes" id="UP000072763">
    <property type="component" value="Unassembled WGS sequence"/>
</dbReference>
<dbReference type="CDD" id="cd19925">
    <property type="entry name" value="REC_citrate_TCS"/>
    <property type="match status" value="1"/>
</dbReference>
<evidence type="ECO:0000256" key="4">
    <source>
        <dbReference type="ARBA" id="ARBA00023012"/>
    </source>
</evidence>
<sequence length="226" mass="24730">MTAPIRVLVVEDEPLTAEAHAAYVARLDGFTVVGTVGTGREMLATVAAERPDLVLLDLNLPDAHGLQLVRALRSAGSAVDVIAVTAAHDVRAVRNAIALGVVQYLVKPFSFRSFADRMTSYREFRRGFEDRRALTQADIDQRLRTLRPVAPTDHEKGIAPETLGLVRDALLERPDGGSASEVAGATGLSRVTARRYLEHLAAAGQVGKDVRHRGQGRPEYEYRWLR</sequence>
<dbReference type="Pfam" id="PF09339">
    <property type="entry name" value="HTH_IclR"/>
    <property type="match status" value="1"/>
</dbReference>
<dbReference type="GO" id="GO:0003700">
    <property type="term" value="F:DNA-binding transcription factor activity"/>
    <property type="evidence" value="ECO:0007669"/>
    <property type="project" value="InterPro"/>
</dbReference>
<evidence type="ECO:0000256" key="1">
    <source>
        <dbReference type="ARBA" id="ARBA00004496"/>
    </source>
</evidence>
<dbReference type="PATRIC" id="fig|465820.4.peg.444"/>
<evidence type="ECO:0000256" key="9">
    <source>
        <dbReference type="PIRNR" id="PIRNR006171"/>
    </source>
</evidence>
<comment type="subcellular location">
    <subcellularLocation>
        <location evidence="1 9">Cytoplasm</location>
    </subcellularLocation>
</comment>
<dbReference type="Gene3D" id="1.10.10.10">
    <property type="entry name" value="Winged helix-like DNA-binding domain superfamily/Winged helix DNA-binding domain"/>
    <property type="match status" value="1"/>
</dbReference>
<dbReference type="InterPro" id="IPR036388">
    <property type="entry name" value="WH-like_DNA-bd_sf"/>
</dbReference>
<keyword evidence="2 9" id="KW-0963">Cytoplasm</keyword>
<evidence type="ECO:0000256" key="6">
    <source>
        <dbReference type="ARBA" id="ARBA00023125"/>
    </source>
</evidence>
<dbReference type="GO" id="GO:0003677">
    <property type="term" value="F:DNA binding"/>
    <property type="evidence" value="ECO:0007669"/>
    <property type="project" value="UniProtKB-KW"/>
</dbReference>
<reference evidence="12 13" key="1">
    <citation type="journal article" date="2016" name="Front. Microbiol.">
        <title>Genomic Resource of Rice Seed Associated Bacteria.</title>
        <authorList>
            <person name="Midha S."/>
            <person name="Bansal K."/>
            <person name="Sharma S."/>
            <person name="Kumar N."/>
            <person name="Patil P.P."/>
            <person name="Chaudhry V."/>
            <person name="Patil P.B."/>
        </authorList>
    </citation>
    <scope>NUCLEOTIDE SEQUENCE [LARGE SCALE GENOMIC DNA]</scope>
    <source>
        <strain evidence="12 13">NS359</strain>
    </source>
</reference>
<dbReference type="AlphaFoldDB" id="A0A147DTD0"/>
<dbReference type="InterPro" id="IPR005471">
    <property type="entry name" value="Tscrpt_reg_IclR_N"/>
</dbReference>
<evidence type="ECO:0000256" key="3">
    <source>
        <dbReference type="ARBA" id="ARBA00022553"/>
    </source>
</evidence>
<keyword evidence="7 9" id="KW-0010">Activator</keyword>
<dbReference type="PANTHER" id="PTHR45526:SF1">
    <property type="entry name" value="TRANSCRIPTIONAL REGULATORY PROTEIN DCUR-RELATED"/>
    <property type="match status" value="1"/>
</dbReference>
<gene>
    <name evidence="12" type="ORF">NS359_02975</name>
</gene>
<feature type="modified residue" description="4-aspartylphosphate" evidence="10">
    <location>
        <position position="57"/>
    </location>
</feature>
<dbReference type="InterPro" id="IPR036390">
    <property type="entry name" value="WH_DNA-bd_sf"/>
</dbReference>
<dbReference type="InterPro" id="IPR011006">
    <property type="entry name" value="CheY-like_superfamily"/>
</dbReference>
<dbReference type="SMART" id="SM00448">
    <property type="entry name" value="REC"/>
    <property type="match status" value="1"/>
</dbReference>
<evidence type="ECO:0000256" key="7">
    <source>
        <dbReference type="ARBA" id="ARBA00023159"/>
    </source>
</evidence>
<evidence type="ECO:0000313" key="13">
    <source>
        <dbReference type="Proteomes" id="UP000072763"/>
    </source>
</evidence>
<dbReference type="InterPro" id="IPR001789">
    <property type="entry name" value="Sig_transdc_resp-reg_receiver"/>
</dbReference>
<name>A0A147DTD0_9MICO</name>
<dbReference type="SUPFAM" id="SSF46785">
    <property type="entry name" value="Winged helix' DNA-binding domain"/>
    <property type="match status" value="1"/>
</dbReference>
<evidence type="ECO:0000256" key="8">
    <source>
        <dbReference type="ARBA" id="ARBA00023163"/>
    </source>
</evidence>
<evidence type="ECO:0000256" key="5">
    <source>
        <dbReference type="ARBA" id="ARBA00023015"/>
    </source>
</evidence>
<proteinExistence type="predicted"/>
<evidence type="ECO:0000256" key="10">
    <source>
        <dbReference type="PROSITE-ProRule" id="PRU00169"/>
    </source>
</evidence>
<keyword evidence="6 9" id="KW-0238">DNA-binding</keyword>
<organism evidence="12 13">
    <name type="scientific">Curtobacterium oceanosedimentum</name>
    <dbReference type="NCBI Taxonomy" id="465820"/>
    <lineage>
        <taxon>Bacteria</taxon>
        <taxon>Bacillati</taxon>
        <taxon>Actinomycetota</taxon>
        <taxon>Actinomycetes</taxon>
        <taxon>Micrococcales</taxon>
        <taxon>Microbacteriaceae</taxon>
        <taxon>Curtobacterium</taxon>
    </lineage>
</organism>
<dbReference type="GO" id="GO:0005737">
    <property type="term" value="C:cytoplasm"/>
    <property type="evidence" value="ECO:0007669"/>
    <property type="project" value="UniProtKB-SubCell"/>
</dbReference>